<gene>
    <name evidence="1" type="ORF">EOE65_11620</name>
</gene>
<organism evidence="1 2">
    <name type="scientific">Neptunomonas marina</name>
    <dbReference type="NCBI Taxonomy" id="1815562"/>
    <lineage>
        <taxon>Bacteria</taxon>
        <taxon>Pseudomonadati</taxon>
        <taxon>Pseudomonadota</taxon>
        <taxon>Gammaproteobacteria</taxon>
        <taxon>Oceanospirillales</taxon>
        <taxon>Oceanospirillaceae</taxon>
        <taxon>Neptunomonas</taxon>
    </lineage>
</organism>
<evidence type="ECO:0000313" key="2">
    <source>
        <dbReference type="Proteomes" id="UP000282818"/>
    </source>
</evidence>
<name>A0A437Q717_9GAMM</name>
<dbReference type="RefSeq" id="WP_127694484.1">
    <property type="nucleotide sequence ID" value="NZ_SACQ01000005.1"/>
</dbReference>
<proteinExistence type="predicted"/>
<accession>A0A437Q717</accession>
<dbReference type="AlphaFoldDB" id="A0A437Q717"/>
<reference evidence="1 2" key="1">
    <citation type="submission" date="2019-01" db="EMBL/GenBank/DDBJ databases">
        <authorList>
            <person name="Chen W.-M."/>
        </authorList>
    </citation>
    <scope>NUCLEOTIDE SEQUENCE [LARGE SCALE GENOMIC DNA]</scope>
    <source>
        <strain evidence="1 2">HPM-16</strain>
    </source>
</reference>
<keyword evidence="2" id="KW-1185">Reference proteome</keyword>
<sequence length="111" mass="11794">MRVCNWFSVAAVGVTGARRRGWFSAWGRVWGAVLASLAWFAATCNDTSPLGDWLSCTVVPDAMGVGTEILNKREFSSTLILNSPSLDGVFAVSRTVAVTGVPSLGKAFPIE</sequence>
<comment type="caution">
    <text evidence="1">The sequence shown here is derived from an EMBL/GenBank/DDBJ whole genome shotgun (WGS) entry which is preliminary data.</text>
</comment>
<dbReference type="Proteomes" id="UP000282818">
    <property type="component" value="Unassembled WGS sequence"/>
</dbReference>
<dbReference type="EMBL" id="SACQ01000005">
    <property type="protein sequence ID" value="RVU30288.1"/>
    <property type="molecule type" value="Genomic_DNA"/>
</dbReference>
<evidence type="ECO:0000313" key="1">
    <source>
        <dbReference type="EMBL" id="RVU30288.1"/>
    </source>
</evidence>
<protein>
    <submittedName>
        <fullName evidence="1">Uncharacterized protein</fullName>
    </submittedName>
</protein>